<protein>
    <recommendedName>
        <fullName evidence="1">gamma-glutamylcyclotransferase</fullName>
        <ecNumber evidence="1">4.3.2.9</ecNumber>
    </recommendedName>
</protein>
<dbReference type="EC" id="4.3.2.9" evidence="1"/>
<comment type="caution">
    <text evidence="5">The sequence shown here is derived from an EMBL/GenBank/DDBJ whole genome shotgun (WGS) entry which is preliminary data.</text>
</comment>
<reference evidence="5" key="1">
    <citation type="journal article" date="2020" name="Fungal Divers.">
        <title>Resolving the Mortierellaceae phylogeny through synthesis of multi-gene phylogenetics and phylogenomics.</title>
        <authorList>
            <person name="Vandepol N."/>
            <person name="Liber J."/>
            <person name="Desiro A."/>
            <person name="Na H."/>
            <person name="Kennedy M."/>
            <person name="Barry K."/>
            <person name="Grigoriev I.V."/>
            <person name="Miller A.N."/>
            <person name="O'Donnell K."/>
            <person name="Stajich J.E."/>
            <person name="Bonito G."/>
        </authorList>
    </citation>
    <scope>NUCLEOTIDE SEQUENCE</scope>
    <source>
        <strain evidence="5">KOD1015</strain>
    </source>
</reference>
<gene>
    <name evidence="5" type="ORF">BGW38_004596</name>
</gene>
<evidence type="ECO:0000313" key="6">
    <source>
        <dbReference type="Proteomes" id="UP000780801"/>
    </source>
</evidence>
<evidence type="ECO:0000256" key="3">
    <source>
        <dbReference type="PIRSR" id="PIRSR617939-1"/>
    </source>
</evidence>
<feature type="binding site" evidence="4">
    <location>
        <begin position="25"/>
        <end position="30"/>
    </location>
    <ligand>
        <name>substrate</name>
    </ligand>
</feature>
<organism evidence="5 6">
    <name type="scientific">Lunasporangiospora selenospora</name>
    <dbReference type="NCBI Taxonomy" id="979761"/>
    <lineage>
        <taxon>Eukaryota</taxon>
        <taxon>Fungi</taxon>
        <taxon>Fungi incertae sedis</taxon>
        <taxon>Mucoromycota</taxon>
        <taxon>Mortierellomycotina</taxon>
        <taxon>Mortierellomycetes</taxon>
        <taxon>Mortierellales</taxon>
        <taxon>Mortierellaceae</taxon>
        <taxon>Lunasporangiospora</taxon>
    </lineage>
</organism>
<evidence type="ECO:0000256" key="4">
    <source>
        <dbReference type="PIRSR" id="PIRSR617939-2"/>
    </source>
</evidence>
<evidence type="ECO:0000256" key="1">
    <source>
        <dbReference type="ARBA" id="ARBA00012346"/>
    </source>
</evidence>
<dbReference type="OrthoDB" id="2017317at2759"/>
<proteinExistence type="predicted"/>
<feature type="binding site" evidence="4">
    <location>
        <position position="190"/>
    </location>
    <ligand>
        <name>substrate</name>
    </ligand>
</feature>
<name>A0A9P6FPX4_9FUNG</name>
<keyword evidence="2" id="KW-0456">Lyase</keyword>
<dbReference type="EMBL" id="JAABOA010002929">
    <property type="protein sequence ID" value="KAF9579229.1"/>
    <property type="molecule type" value="Genomic_DNA"/>
</dbReference>
<evidence type="ECO:0000256" key="2">
    <source>
        <dbReference type="ARBA" id="ARBA00023239"/>
    </source>
</evidence>
<feature type="active site" description="Proton acceptor" evidence="3">
    <location>
        <position position="136"/>
    </location>
</feature>
<dbReference type="InterPro" id="IPR017939">
    <property type="entry name" value="G-Glutamylcylcotransferase"/>
</dbReference>
<keyword evidence="6" id="KW-1185">Reference proteome</keyword>
<dbReference type="PANTHER" id="PTHR12935:SF0">
    <property type="entry name" value="GAMMA-GLUTAMYLCYCLOTRANSFERASE"/>
    <property type="match status" value="1"/>
</dbReference>
<dbReference type="AlphaFoldDB" id="A0A9P6FPX4"/>
<dbReference type="PANTHER" id="PTHR12935">
    <property type="entry name" value="GAMMA-GLUTAMYLCYCLOTRANSFERASE"/>
    <property type="match status" value="1"/>
</dbReference>
<dbReference type="Proteomes" id="UP000780801">
    <property type="component" value="Unassembled WGS sequence"/>
</dbReference>
<evidence type="ECO:0000313" key="5">
    <source>
        <dbReference type="EMBL" id="KAF9579229.1"/>
    </source>
</evidence>
<sequence length="341" mass="38772">MVTYSDDKKENHSPGTAVEEKTVWYLAYGSNMDPKVFTGRRKIHPIESRPVIVPEYWLSFDIGGLPYLEPCFASILKKDSSRIHERAYALEVHARTLEGRPFVWDDRHPENSYPPTLQGVAHRITLREWQLVIQSEGGWGYDLPTGYDQIEVECMVVENGTNPTGETLRTKVLEARPKSIRSHCQPSARYKSLLVTGAAYHNIDPAYQRYLSQVVPYECTGLKAKMGRVVFSIANLPMLIFFFGMGNRGKRPEDLTKPPYWAAWTQDKMARFSATLYDNVIGPIFGSGRSSTRAQQRLAWRQINAEMDVSLKELDVKARQSLDQEPLILKAAEELVESTAE</sequence>
<dbReference type="Gene3D" id="3.10.490.10">
    <property type="entry name" value="Gamma-glutamyl cyclotransferase-like"/>
    <property type="match status" value="1"/>
</dbReference>
<accession>A0A9P6FPX4</accession>
<dbReference type="GO" id="GO:0003839">
    <property type="term" value="F:gamma-glutamylcyclotransferase activity"/>
    <property type="evidence" value="ECO:0007669"/>
    <property type="project" value="UniProtKB-EC"/>
</dbReference>